<evidence type="ECO:0000313" key="2">
    <source>
        <dbReference type="Proteomes" id="UP000887566"/>
    </source>
</evidence>
<sequence>MKASYLRDDAWGVQDERQDDGRPESRIRPIDGPPAEWGAGVSSRQRHTDTLAVKNRRKSYPVLAKPSTAFNAVENFMEATGLVTSRTLQADTSYHIKLANYHGAFSHCRRRKPKKGLLLARS</sequence>
<dbReference type="Proteomes" id="UP000887566">
    <property type="component" value="Unplaced"/>
</dbReference>
<dbReference type="WBParaSite" id="PSAMB.scaffold3106size19655.g20322.t1">
    <property type="protein sequence ID" value="PSAMB.scaffold3106size19655.g20322.t1"/>
    <property type="gene ID" value="PSAMB.scaffold3106size19655.g20322"/>
</dbReference>
<name>A0A914W5L6_9BILA</name>
<organism evidence="2 3">
    <name type="scientific">Plectus sambesii</name>
    <dbReference type="NCBI Taxonomy" id="2011161"/>
    <lineage>
        <taxon>Eukaryota</taxon>
        <taxon>Metazoa</taxon>
        <taxon>Ecdysozoa</taxon>
        <taxon>Nematoda</taxon>
        <taxon>Chromadorea</taxon>
        <taxon>Plectida</taxon>
        <taxon>Plectina</taxon>
        <taxon>Plectoidea</taxon>
        <taxon>Plectidae</taxon>
        <taxon>Plectus</taxon>
    </lineage>
</organism>
<proteinExistence type="predicted"/>
<feature type="compositionally biased region" description="Basic and acidic residues" evidence="1">
    <location>
        <begin position="1"/>
        <end position="29"/>
    </location>
</feature>
<accession>A0A914W5L6</accession>
<dbReference type="AlphaFoldDB" id="A0A914W5L6"/>
<keyword evidence="2" id="KW-1185">Reference proteome</keyword>
<evidence type="ECO:0000313" key="3">
    <source>
        <dbReference type="WBParaSite" id="PSAMB.scaffold3106size19655.g20322.t1"/>
    </source>
</evidence>
<protein>
    <submittedName>
        <fullName evidence="3">Uncharacterized protein</fullName>
    </submittedName>
</protein>
<feature type="region of interest" description="Disordered" evidence="1">
    <location>
        <begin position="1"/>
        <end position="51"/>
    </location>
</feature>
<reference evidence="3" key="1">
    <citation type="submission" date="2022-11" db="UniProtKB">
        <authorList>
            <consortium name="WormBaseParasite"/>
        </authorList>
    </citation>
    <scope>IDENTIFICATION</scope>
</reference>
<evidence type="ECO:0000256" key="1">
    <source>
        <dbReference type="SAM" id="MobiDB-lite"/>
    </source>
</evidence>